<feature type="transmembrane region" description="Helical" evidence="1">
    <location>
        <begin position="531"/>
        <end position="551"/>
    </location>
</feature>
<evidence type="ECO:0000256" key="1">
    <source>
        <dbReference type="SAM" id="Phobius"/>
    </source>
</evidence>
<dbReference type="Pfam" id="PF00873">
    <property type="entry name" value="ACR_tran"/>
    <property type="match status" value="1"/>
</dbReference>
<dbReference type="OrthoDB" id="9807350at2"/>
<dbReference type="InterPro" id="IPR001036">
    <property type="entry name" value="Acrflvin-R"/>
</dbReference>
<organism evidence="2 3">
    <name type="scientific">Palleronia pelagia</name>
    <dbReference type="NCBI Taxonomy" id="387096"/>
    <lineage>
        <taxon>Bacteria</taxon>
        <taxon>Pseudomonadati</taxon>
        <taxon>Pseudomonadota</taxon>
        <taxon>Alphaproteobacteria</taxon>
        <taxon>Rhodobacterales</taxon>
        <taxon>Roseobacteraceae</taxon>
        <taxon>Palleronia</taxon>
    </lineage>
</organism>
<gene>
    <name evidence="2" type="ORF">SAMN04488011_101182</name>
</gene>
<dbReference type="AlphaFoldDB" id="A0A1H8AM37"/>
<dbReference type="Gene3D" id="3.30.70.1320">
    <property type="entry name" value="Multidrug efflux transporter AcrB pore domain like"/>
    <property type="match status" value="1"/>
</dbReference>
<feature type="transmembrane region" description="Helical" evidence="1">
    <location>
        <begin position="437"/>
        <end position="457"/>
    </location>
</feature>
<feature type="transmembrane region" description="Helical" evidence="1">
    <location>
        <begin position="366"/>
        <end position="386"/>
    </location>
</feature>
<dbReference type="Gene3D" id="3.30.70.1440">
    <property type="entry name" value="Multidrug efflux transporter AcrB pore domain"/>
    <property type="match status" value="1"/>
</dbReference>
<dbReference type="InterPro" id="IPR027463">
    <property type="entry name" value="AcrB_DN_DC_subdom"/>
</dbReference>
<dbReference type="SUPFAM" id="SSF82866">
    <property type="entry name" value="Multidrug efflux transporter AcrB transmembrane domain"/>
    <property type="match status" value="2"/>
</dbReference>
<feature type="transmembrane region" description="Helical" evidence="1">
    <location>
        <begin position="855"/>
        <end position="875"/>
    </location>
</feature>
<dbReference type="PRINTS" id="PR00702">
    <property type="entry name" value="ACRIFLAVINRP"/>
</dbReference>
<evidence type="ECO:0000313" key="3">
    <source>
        <dbReference type="Proteomes" id="UP000199372"/>
    </source>
</evidence>
<feature type="transmembrane region" description="Helical" evidence="1">
    <location>
        <begin position="882"/>
        <end position="906"/>
    </location>
</feature>
<feature type="transmembrane region" description="Helical" evidence="1">
    <location>
        <begin position="23"/>
        <end position="43"/>
    </location>
</feature>
<protein>
    <submittedName>
        <fullName evidence="2">Hydrophobic/amphiphilic exporter-1, HAE1 family</fullName>
    </submittedName>
</protein>
<evidence type="ECO:0000313" key="2">
    <source>
        <dbReference type="EMBL" id="SEM70597.1"/>
    </source>
</evidence>
<keyword evidence="1" id="KW-0472">Membrane</keyword>
<dbReference type="Gene3D" id="3.30.70.1430">
    <property type="entry name" value="Multidrug efflux transporter AcrB pore domain"/>
    <property type="match status" value="2"/>
</dbReference>
<reference evidence="3" key="1">
    <citation type="submission" date="2016-10" db="EMBL/GenBank/DDBJ databases">
        <authorList>
            <person name="Varghese N."/>
            <person name="Submissions S."/>
        </authorList>
    </citation>
    <scope>NUCLEOTIDE SEQUENCE [LARGE SCALE GENOMIC DNA]</scope>
    <source>
        <strain evidence="3">DSM 26893</strain>
    </source>
</reference>
<dbReference type="SUPFAM" id="SSF82714">
    <property type="entry name" value="Multidrug efflux transporter AcrB TolC docking domain, DN and DC subdomains"/>
    <property type="match status" value="2"/>
</dbReference>
<dbReference type="Gene3D" id="1.20.1640.10">
    <property type="entry name" value="Multidrug efflux transporter AcrB transmembrane domain"/>
    <property type="match status" value="2"/>
</dbReference>
<dbReference type="PANTHER" id="PTHR32063:SF14">
    <property type="entry name" value="BLL4319 PROTEIN"/>
    <property type="match status" value="1"/>
</dbReference>
<feature type="transmembrane region" description="Helical" evidence="1">
    <location>
        <begin position="469"/>
        <end position="488"/>
    </location>
</feature>
<feature type="transmembrane region" description="Helical" evidence="1">
    <location>
        <begin position="392"/>
        <end position="417"/>
    </location>
</feature>
<sequence length="1039" mass="110001">MASEDTAAATMGSGVSLFVRRPILAFVLSALIVISGIAALFGVEIRELPNVDSPVITVTTEFPGASPESVDQDVTGRIEGAVGRVAGVRTISSNSRFGRSRVTLEFNEGADLDVAATDTRDAVARIANQLPDGAEEPRIVKADANAQPVIRIAVTSPGRSPQDLTRIVQERVEDRLISVEGVADLQIYGDREPIFRVDIEMAELASRGLTLADLRQTLADVAYDAPAGDLSGTSQSISVRTTAAVSSPQAFEDLVIADNVRVGDVASVSLGPAGDETILRANGETGLGIGVIRQATSNTLEISAAVRDVVAELDRTLPGDVSIFVTSDDAVFINGSISEVVKTLALAVAIVVAVIFLFLRNIRATAIPALTMPVALIGTLAAIYLIGFSVNILTLLALVLATGMVVDDAIVVLENIVRRRAEGMGPRAAAVLGTRQVFFAVVTTTATLAAVFIPLSFLPGQAGGLFREFGFTLAIAVMLSSVVALTLCPTLASRLLTKDPDPSPRGPFVWLGNRLAALYERTLDWSLSSPFVVVVVAVLFALTAVMVFGGIRQELTPREDRAVALLSVTAQQGVSLDYTTRKMGEIEQAVEPLRESGEIANVFSITGFGADNRGFMVFTLAPWDARTRSQDEIVGDINGRLRGIIGVRAFAIQPNSLGIRGAGRGLTFAVTGNSYEQLADVSEALVARMQENPAFGQVRLEYETTQPQLFVEVDRTRASDLGIEITGLGEALQAVLDGRTVGSVFIDDTSYDIQMLSTSDPVDDPGDLQNVFVQAGDGQMVPMSSFVTLEERAIAPELEREGQNRSVEISAGLTPEMSLGDALAQVTALSDEILAEENRIVPLAEAATLDETSSGLLVTFGFAIVVVLLVLAAQFESFISAVVVMATVPLGLACAIFALVFTGLSLNVYSQIGLVMLIGIMAKNGILIVEFANQLRDDGQDVRSAIRDASTIRLRPVMMTMTSTVLGGIPLILSSGAGAEAREALGWVIVGGLGLATLSTLFLTPVAYLLLARFSKPRAEEERRLAEELKMALSAAPTR</sequence>
<name>A0A1H8AM37_9RHOB</name>
<feature type="transmembrane region" description="Helical" evidence="1">
    <location>
        <begin position="912"/>
        <end position="933"/>
    </location>
</feature>
<dbReference type="RefSeq" id="WP_091843218.1">
    <property type="nucleotide sequence ID" value="NZ_FOCM01000001.1"/>
</dbReference>
<dbReference type="Proteomes" id="UP000199372">
    <property type="component" value="Unassembled WGS sequence"/>
</dbReference>
<proteinExistence type="predicted"/>
<dbReference type="GO" id="GO:0005886">
    <property type="term" value="C:plasma membrane"/>
    <property type="evidence" value="ECO:0007669"/>
    <property type="project" value="TreeGrafter"/>
</dbReference>
<keyword evidence="1" id="KW-0812">Transmembrane</keyword>
<dbReference type="PANTHER" id="PTHR32063">
    <property type="match status" value="1"/>
</dbReference>
<keyword evidence="3" id="KW-1185">Reference proteome</keyword>
<feature type="transmembrane region" description="Helical" evidence="1">
    <location>
        <begin position="954"/>
        <end position="973"/>
    </location>
</feature>
<dbReference type="Gene3D" id="3.30.2090.10">
    <property type="entry name" value="Multidrug efflux transporter AcrB TolC docking domain, DN and DC subdomains"/>
    <property type="match status" value="2"/>
</dbReference>
<dbReference type="SUPFAM" id="SSF82693">
    <property type="entry name" value="Multidrug efflux transporter AcrB pore domain, PN1, PN2, PC1 and PC2 subdomains"/>
    <property type="match status" value="4"/>
</dbReference>
<dbReference type="GO" id="GO:0042910">
    <property type="term" value="F:xenobiotic transmembrane transporter activity"/>
    <property type="evidence" value="ECO:0007669"/>
    <property type="project" value="TreeGrafter"/>
</dbReference>
<feature type="transmembrane region" description="Helical" evidence="1">
    <location>
        <begin position="340"/>
        <end position="359"/>
    </location>
</feature>
<feature type="transmembrane region" description="Helical" evidence="1">
    <location>
        <begin position="985"/>
        <end position="1011"/>
    </location>
</feature>
<dbReference type="EMBL" id="FOCM01000001">
    <property type="protein sequence ID" value="SEM70597.1"/>
    <property type="molecule type" value="Genomic_DNA"/>
</dbReference>
<keyword evidence="1" id="KW-1133">Transmembrane helix</keyword>
<accession>A0A1H8AM37</accession>